<comment type="caution">
    <text evidence="8">The sequence shown here is derived from an EMBL/GenBank/DDBJ whole genome shotgun (WGS) entry which is preliminary data.</text>
</comment>
<dbReference type="InterPro" id="IPR044611">
    <property type="entry name" value="E3A/B/C-like"/>
</dbReference>
<dbReference type="EMBL" id="LTDL01000014">
    <property type="protein sequence ID" value="OAG31816.1"/>
    <property type="molecule type" value="Genomic_DNA"/>
</dbReference>
<dbReference type="GeneID" id="93646641"/>
<dbReference type="GO" id="GO:0061630">
    <property type="term" value="F:ubiquitin protein ligase activity"/>
    <property type="evidence" value="ECO:0007669"/>
    <property type="project" value="UniProtKB-EC"/>
</dbReference>
<feature type="region of interest" description="Disordered" evidence="6">
    <location>
        <begin position="96"/>
        <end position="115"/>
    </location>
</feature>
<comment type="catalytic activity">
    <reaction evidence="1">
        <text>S-ubiquitinyl-[E2 ubiquitin-conjugating enzyme]-L-cysteine + [acceptor protein]-L-lysine = [E2 ubiquitin-conjugating enzyme]-L-cysteine + N(6)-ubiquitinyl-[acceptor protein]-L-lysine.</text>
        <dbReference type="EC" id="2.3.2.26"/>
    </reaction>
</comment>
<dbReference type="GO" id="GO:0016874">
    <property type="term" value="F:ligase activity"/>
    <property type="evidence" value="ECO:0007669"/>
    <property type="project" value="UniProtKB-KW"/>
</dbReference>
<dbReference type="EC" id="2.3.2.26" evidence="2"/>
<gene>
    <name evidence="8" type="ORF">NEDG_00291</name>
</gene>
<dbReference type="SUPFAM" id="SSF56204">
    <property type="entry name" value="Hect, E3 ligase catalytic domain"/>
    <property type="match status" value="1"/>
</dbReference>
<dbReference type="FunFam" id="3.30.2410.10:FF:000003">
    <property type="entry name" value="probable E3 ubiquitin-protein ligase HERC4 isoform X1"/>
    <property type="match status" value="1"/>
</dbReference>
<evidence type="ECO:0000256" key="4">
    <source>
        <dbReference type="ARBA" id="ARBA00022786"/>
    </source>
</evidence>
<accession>A0A177EJD6</accession>
<dbReference type="InterPro" id="IPR035983">
    <property type="entry name" value="Hect_E3_ubiquitin_ligase"/>
</dbReference>
<dbReference type="PROSITE" id="PS50237">
    <property type="entry name" value="HECT"/>
    <property type="match status" value="1"/>
</dbReference>
<organism evidence="8 9">
    <name type="scientific">Nematocida displodere</name>
    <dbReference type="NCBI Taxonomy" id="1805483"/>
    <lineage>
        <taxon>Eukaryota</taxon>
        <taxon>Fungi</taxon>
        <taxon>Fungi incertae sedis</taxon>
        <taxon>Microsporidia</taxon>
        <taxon>Nematocida</taxon>
    </lineage>
</organism>
<feature type="active site" description="Glycyl thioester intermediate" evidence="5">
    <location>
        <position position="742"/>
    </location>
</feature>
<evidence type="ECO:0000313" key="8">
    <source>
        <dbReference type="EMBL" id="OAG31816.1"/>
    </source>
</evidence>
<evidence type="ECO:0000256" key="2">
    <source>
        <dbReference type="ARBA" id="ARBA00012485"/>
    </source>
</evidence>
<reference evidence="8 9" key="1">
    <citation type="submission" date="2016-02" db="EMBL/GenBank/DDBJ databases">
        <title>Discovery of a natural microsporidian pathogen with a broad tissue tropism in Caenorhabditis elegans.</title>
        <authorList>
            <person name="Luallen R.J."/>
            <person name="Reinke A.W."/>
            <person name="Tong L."/>
            <person name="Botts M.R."/>
            <person name="Felix M.-A."/>
            <person name="Troemel E.R."/>
        </authorList>
    </citation>
    <scope>NUCLEOTIDE SEQUENCE [LARGE SCALE GENOMIC DNA]</scope>
    <source>
        <strain evidence="8 9">JUm2807</strain>
    </source>
</reference>
<dbReference type="OrthoDB" id="8068875at2759"/>
<dbReference type="RefSeq" id="XP_067545417.1">
    <property type="nucleotide sequence ID" value="XM_067687709.1"/>
</dbReference>
<proteinExistence type="predicted"/>
<dbReference type="Gene3D" id="3.30.2410.10">
    <property type="entry name" value="Hect, E3 ligase catalytic domain"/>
    <property type="match status" value="1"/>
</dbReference>
<dbReference type="GO" id="GO:0000209">
    <property type="term" value="P:protein polyubiquitination"/>
    <property type="evidence" value="ECO:0007669"/>
    <property type="project" value="InterPro"/>
</dbReference>
<keyword evidence="9" id="KW-1185">Reference proteome</keyword>
<evidence type="ECO:0000313" key="9">
    <source>
        <dbReference type="Proteomes" id="UP000185944"/>
    </source>
</evidence>
<dbReference type="Gene3D" id="3.90.1750.10">
    <property type="entry name" value="Hect, E3 ligase catalytic domains"/>
    <property type="match status" value="1"/>
</dbReference>
<keyword evidence="4 5" id="KW-0833">Ubl conjugation pathway</keyword>
<dbReference type="InterPro" id="IPR000569">
    <property type="entry name" value="HECT_dom"/>
</dbReference>
<name>A0A177EJD6_9MICR</name>
<sequence>MERKEEQPPRTTALSERLKKQVVHGCENTACVGIFCKISEAEAFADDIVHMLMEYGAYFTCKSLYLLHGKTVSTMKKEKQELLRLVIHPNASTTALPQCLPGTPPEEKPRGEGRDPFNSARSVLEYFYFDLLQKESRSQSVPASPAVYGRGMEVVSRAGVHAELAGIIHHKKNKPTAIMLQGLFYNEISKMKVAYSKGSAIRVVKLFNAVKESVKFEKKYFIRFLEFLQELCQTSQPHEVICSNRCNKMPGGLSYNRPPECGHFEEDEFPVNGGVRSIPFRASVREIEVCVVCNGSLSDCEYPQCDSLCFLAPELCINELMDLIKSLIIVIDNTSVVNMREGTLLISILKTLSSLYDFSVKTGRVHHSVFVNRRFSRLLNYKIEVRSHKEGMASILDYPFILDMAAKADLIHVESTDRMKTELQDSFFRSLFEGKIPPYLNFEVKRETVVEDSLKFFQSLEKGMLWKQMKIKFLGEDGIDSGGIRKEFFQILSQRMLEEWDIFDEKNTYHWIKPLSSEQASKRVDEYYSLGCILGLAAYNGAVLSFYFPPVFYKKLLGHPTVFEDLKQIDMEVYKTLTAMKTMSAEEVDQLCLEFPSGSGCATREVTRTNLDEFIRAYHEEILEMAGREAFEEIRKGIWAVCEDTFIRSLLPCELSTLIGGVECQNLEEIEKYTIYNGYRKDSVIVQYFWEIFRAYDKQTQKKFLRFVTGSDRAPSGGLSKMAIVFMRNGGDTDRLPSSQTCFNTLLIPEYATKEKLQEKLDIAVQHTEGFFLL</sequence>
<feature type="domain" description="HECT" evidence="7">
    <location>
        <begin position="461"/>
        <end position="774"/>
    </location>
</feature>
<dbReference type="VEuPathDB" id="MicrosporidiaDB:NEDG_00291"/>
<evidence type="ECO:0000256" key="5">
    <source>
        <dbReference type="PROSITE-ProRule" id="PRU00104"/>
    </source>
</evidence>
<keyword evidence="3" id="KW-0808">Transferase</keyword>
<dbReference type="PANTHER" id="PTHR45700:SF8">
    <property type="entry name" value="HECT-TYPE E3 UBIQUITIN TRANSFERASE"/>
    <property type="match status" value="1"/>
</dbReference>
<evidence type="ECO:0000256" key="6">
    <source>
        <dbReference type="SAM" id="MobiDB-lite"/>
    </source>
</evidence>
<dbReference type="STRING" id="1805483.A0A177EJD6"/>
<protein>
    <recommendedName>
        <fullName evidence="2">HECT-type E3 ubiquitin transferase</fullName>
        <ecNumber evidence="2">2.3.2.26</ecNumber>
    </recommendedName>
</protein>
<dbReference type="Gene3D" id="3.30.2160.10">
    <property type="entry name" value="Hect, E3 ligase catalytic domain"/>
    <property type="match status" value="1"/>
</dbReference>
<evidence type="ECO:0000256" key="1">
    <source>
        <dbReference type="ARBA" id="ARBA00000885"/>
    </source>
</evidence>
<dbReference type="Proteomes" id="UP000185944">
    <property type="component" value="Unassembled WGS sequence"/>
</dbReference>
<dbReference type="PANTHER" id="PTHR45700">
    <property type="entry name" value="UBIQUITIN-PROTEIN LIGASE E3C"/>
    <property type="match status" value="1"/>
</dbReference>
<dbReference type="SMART" id="SM00119">
    <property type="entry name" value="HECTc"/>
    <property type="match status" value="1"/>
</dbReference>
<keyword evidence="8" id="KW-0436">Ligase</keyword>
<dbReference type="Pfam" id="PF00632">
    <property type="entry name" value="HECT"/>
    <property type="match status" value="1"/>
</dbReference>
<dbReference type="AlphaFoldDB" id="A0A177EJD6"/>
<evidence type="ECO:0000256" key="3">
    <source>
        <dbReference type="ARBA" id="ARBA00022679"/>
    </source>
</evidence>
<evidence type="ECO:0000259" key="7">
    <source>
        <dbReference type="PROSITE" id="PS50237"/>
    </source>
</evidence>
<feature type="compositionally biased region" description="Basic and acidic residues" evidence="6">
    <location>
        <begin position="105"/>
        <end position="115"/>
    </location>
</feature>